<dbReference type="OrthoDB" id="1898560at2759"/>
<dbReference type="PROSITE" id="PS51048">
    <property type="entry name" value="SGS"/>
    <property type="match status" value="1"/>
</dbReference>
<sequence length="110" mass="12584">MPKATPGHWPMLDGSSAVPVPSQSHPTKDWEAIERTVVQEEENEDLEGDAAVNRLFRKLYNEASDDVKKAMIKSYQESGGTVLSTNWEEISKKRTEVRPPDCMEYKRFEQ</sequence>
<evidence type="ECO:0000313" key="4">
    <source>
        <dbReference type="Proteomes" id="UP000230423"/>
    </source>
</evidence>
<organism evidence="3 4">
    <name type="scientific">Teladorsagia circumcincta</name>
    <name type="common">Brown stomach worm</name>
    <name type="synonym">Ostertagia circumcincta</name>
    <dbReference type="NCBI Taxonomy" id="45464"/>
    <lineage>
        <taxon>Eukaryota</taxon>
        <taxon>Metazoa</taxon>
        <taxon>Ecdysozoa</taxon>
        <taxon>Nematoda</taxon>
        <taxon>Chromadorea</taxon>
        <taxon>Rhabditida</taxon>
        <taxon>Rhabditina</taxon>
        <taxon>Rhabditomorpha</taxon>
        <taxon>Strongyloidea</taxon>
        <taxon>Trichostrongylidae</taxon>
        <taxon>Teladorsagia</taxon>
    </lineage>
</organism>
<dbReference type="InterPro" id="IPR044563">
    <property type="entry name" value="Sgt1-like"/>
</dbReference>
<dbReference type="Pfam" id="PF05002">
    <property type="entry name" value="SGS"/>
    <property type="match status" value="1"/>
</dbReference>
<dbReference type="PANTHER" id="PTHR45862">
    <property type="entry name" value="PROTEIN SGT1 HOMOLOG"/>
    <property type="match status" value="1"/>
</dbReference>
<evidence type="ECO:0000259" key="2">
    <source>
        <dbReference type="PROSITE" id="PS51048"/>
    </source>
</evidence>
<feature type="domain" description="SGS" evidence="2">
    <location>
        <begin position="19"/>
        <end position="110"/>
    </location>
</feature>
<proteinExistence type="predicted"/>
<protein>
    <submittedName>
        <fullName evidence="3">SGS domain protein</fullName>
    </submittedName>
</protein>
<reference evidence="3 4" key="1">
    <citation type="submission" date="2015-09" db="EMBL/GenBank/DDBJ databases">
        <title>Draft genome of the parasitic nematode Teladorsagia circumcincta isolate WARC Sus (inbred).</title>
        <authorList>
            <person name="Mitreva M."/>
        </authorList>
    </citation>
    <scope>NUCLEOTIDE SEQUENCE [LARGE SCALE GENOMIC DNA]</scope>
    <source>
        <strain evidence="3 4">S</strain>
    </source>
</reference>
<dbReference type="InterPro" id="IPR007699">
    <property type="entry name" value="SGS_dom"/>
</dbReference>
<dbReference type="InterPro" id="IPR008978">
    <property type="entry name" value="HSP20-like_chaperone"/>
</dbReference>
<gene>
    <name evidence="3" type="ORF">TELCIR_15967</name>
</gene>
<dbReference type="EMBL" id="KZ352056">
    <property type="protein sequence ID" value="PIO62471.1"/>
    <property type="molecule type" value="Genomic_DNA"/>
</dbReference>
<dbReference type="SUPFAM" id="SSF49764">
    <property type="entry name" value="HSP20-like chaperones"/>
    <property type="match status" value="1"/>
</dbReference>
<keyword evidence="4" id="KW-1185">Reference proteome</keyword>
<dbReference type="Proteomes" id="UP000230423">
    <property type="component" value="Unassembled WGS sequence"/>
</dbReference>
<feature type="region of interest" description="Disordered" evidence="1">
    <location>
        <begin position="1"/>
        <end position="27"/>
    </location>
</feature>
<dbReference type="GO" id="GO:0051087">
    <property type="term" value="F:protein-folding chaperone binding"/>
    <property type="evidence" value="ECO:0007669"/>
    <property type="project" value="InterPro"/>
</dbReference>
<name>A0A2G9TWS7_TELCI</name>
<dbReference type="AlphaFoldDB" id="A0A2G9TWS7"/>
<accession>A0A2G9TWS7</accession>
<evidence type="ECO:0000256" key="1">
    <source>
        <dbReference type="SAM" id="MobiDB-lite"/>
    </source>
</evidence>
<evidence type="ECO:0000313" key="3">
    <source>
        <dbReference type="EMBL" id="PIO62471.1"/>
    </source>
</evidence>